<feature type="binding site" evidence="11">
    <location>
        <begin position="155"/>
        <end position="159"/>
    </location>
    <ligand>
        <name>NADP(+)</name>
        <dbReference type="ChEBI" id="CHEBI:58349"/>
    </ligand>
</feature>
<dbReference type="NCBIfam" id="TIGR01830">
    <property type="entry name" value="3oxo_ACP_reduc"/>
    <property type="match status" value="1"/>
</dbReference>
<dbReference type="OrthoDB" id="9804774at2"/>
<evidence type="ECO:0000256" key="12">
    <source>
        <dbReference type="RuleBase" id="RU366074"/>
    </source>
</evidence>
<dbReference type="CDD" id="cd05333">
    <property type="entry name" value="BKR_SDR_c"/>
    <property type="match status" value="1"/>
</dbReference>
<evidence type="ECO:0000256" key="10">
    <source>
        <dbReference type="PIRSR" id="PIRSR611284-1"/>
    </source>
</evidence>
<evidence type="ECO:0000256" key="6">
    <source>
        <dbReference type="ARBA" id="ARBA00022857"/>
    </source>
</evidence>
<dbReference type="EMBL" id="SOBK01000001">
    <property type="protein sequence ID" value="TDT91631.1"/>
    <property type="molecule type" value="Genomic_DNA"/>
</dbReference>
<evidence type="ECO:0000256" key="1">
    <source>
        <dbReference type="ARBA" id="ARBA00005194"/>
    </source>
</evidence>
<keyword evidence="16" id="KW-1185">Reference proteome</keyword>
<dbReference type="Proteomes" id="UP000295506">
    <property type="component" value="Unassembled WGS sequence"/>
</dbReference>
<dbReference type="GO" id="GO:0051287">
    <property type="term" value="F:NAD binding"/>
    <property type="evidence" value="ECO:0007669"/>
    <property type="project" value="UniProtKB-UniRule"/>
</dbReference>
<evidence type="ECO:0000256" key="11">
    <source>
        <dbReference type="PIRSR" id="PIRSR611284-2"/>
    </source>
</evidence>
<comment type="pathway">
    <text evidence="1 12">Lipid metabolism; fatty acid biosynthesis.</text>
</comment>
<protein>
    <recommendedName>
        <fullName evidence="3 12">3-oxoacyl-[acyl-carrier-protein] reductase</fullName>
        <ecNumber evidence="3 12">1.1.1.100</ecNumber>
    </recommendedName>
</protein>
<sequence length="247" mass="25800">MSELSKVALVTGGSRGIGKAVAERLAADGFEVYITYVSRPEAADAAVDAIVKAGGKARAFKLDSGDRESVAAFFKDEIKGKVALEVLVNNAGITRDGLMMRMKDEDWDKVLEINLTGCFVFLKEASKIMGKQRSGRIINISSVVGQMGNAGQANYCAAKAGLIGLTKSAARELAGRSITVNAVAPGFIETDMTAELPEKTVAAMLEQIPLKSLGQSEDIAAAVSFLAGPGAGYITGQVIGVNGGMYM</sequence>
<evidence type="ECO:0000256" key="7">
    <source>
        <dbReference type="ARBA" id="ARBA00023002"/>
    </source>
</evidence>
<dbReference type="Pfam" id="PF13561">
    <property type="entry name" value="adh_short_C2"/>
    <property type="match status" value="1"/>
</dbReference>
<dbReference type="PROSITE" id="PS00061">
    <property type="entry name" value="ADH_SHORT"/>
    <property type="match status" value="1"/>
</dbReference>
<evidence type="ECO:0000313" key="14">
    <source>
        <dbReference type="EMBL" id="AMK10657.1"/>
    </source>
</evidence>
<evidence type="ECO:0000256" key="5">
    <source>
        <dbReference type="ARBA" id="ARBA00022832"/>
    </source>
</evidence>
<dbReference type="GO" id="GO:0004316">
    <property type="term" value="F:3-oxoacyl-[acyl-carrier-protein] reductase (NADPH) activity"/>
    <property type="evidence" value="ECO:0007669"/>
    <property type="project" value="UniProtKB-UniRule"/>
</dbReference>
<feature type="binding site" evidence="11">
    <location>
        <begin position="12"/>
        <end position="15"/>
    </location>
    <ligand>
        <name>NADP(+)</name>
        <dbReference type="ChEBI" id="CHEBI:58349"/>
    </ligand>
</feature>
<keyword evidence="6 11" id="KW-0521">NADP</keyword>
<accession>A0A126QLE3</accession>
<dbReference type="PRINTS" id="PR00081">
    <property type="entry name" value="GDHRDH"/>
</dbReference>
<dbReference type="SMART" id="SM00822">
    <property type="entry name" value="PKS_KR"/>
    <property type="match status" value="1"/>
</dbReference>
<evidence type="ECO:0000256" key="9">
    <source>
        <dbReference type="ARBA" id="ARBA00023160"/>
    </source>
</evidence>
<dbReference type="GO" id="GO:0030497">
    <property type="term" value="P:fatty acid elongation"/>
    <property type="evidence" value="ECO:0007669"/>
    <property type="project" value="UniProtKB-ARBA"/>
</dbReference>
<dbReference type="FunFam" id="3.40.50.720:FF:000037">
    <property type="entry name" value="3-oxoacyl-[acyl-carrier-protein] reductase FabG"/>
    <property type="match status" value="1"/>
</dbReference>
<name>A0A126QLE3_9BACT</name>
<organism evidence="15 17">
    <name type="scientific">Pseudodesulfovibrio indicus</name>
    <dbReference type="NCBI Taxonomy" id="1716143"/>
    <lineage>
        <taxon>Bacteria</taxon>
        <taxon>Pseudomonadati</taxon>
        <taxon>Thermodesulfobacteriota</taxon>
        <taxon>Desulfovibrionia</taxon>
        <taxon>Desulfovibrionales</taxon>
        <taxon>Desulfovibrionaceae</taxon>
    </lineage>
</organism>
<dbReference type="PANTHER" id="PTHR42879">
    <property type="entry name" value="3-OXOACYL-(ACYL-CARRIER-PROTEIN) REDUCTASE"/>
    <property type="match status" value="1"/>
</dbReference>
<evidence type="ECO:0000313" key="17">
    <source>
        <dbReference type="Proteomes" id="UP000295506"/>
    </source>
</evidence>
<keyword evidence="7 12" id="KW-0560">Oxidoreductase</keyword>
<dbReference type="InterPro" id="IPR050259">
    <property type="entry name" value="SDR"/>
</dbReference>
<dbReference type="InterPro" id="IPR036291">
    <property type="entry name" value="NAD(P)-bd_dom_sf"/>
</dbReference>
<feature type="binding site" evidence="11">
    <location>
        <position position="90"/>
    </location>
    <ligand>
        <name>NADP(+)</name>
        <dbReference type="ChEBI" id="CHEBI:58349"/>
    </ligand>
</feature>
<dbReference type="NCBIfam" id="NF009466">
    <property type="entry name" value="PRK12826.1-2"/>
    <property type="match status" value="1"/>
</dbReference>
<keyword evidence="4 12" id="KW-0444">Lipid biosynthesis</keyword>
<gene>
    <name evidence="14" type="ORF">AWY79_05790</name>
    <name evidence="15" type="ORF">EDC59_10128</name>
</gene>
<proteinExistence type="inferred from homology"/>
<evidence type="ECO:0000313" key="16">
    <source>
        <dbReference type="Proteomes" id="UP000055611"/>
    </source>
</evidence>
<dbReference type="EMBL" id="CP014206">
    <property type="protein sequence ID" value="AMK10657.1"/>
    <property type="molecule type" value="Genomic_DNA"/>
</dbReference>
<dbReference type="PANTHER" id="PTHR42879:SF2">
    <property type="entry name" value="3-OXOACYL-[ACYL-CARRIER-PROTEIN] REDUCTASE FABG"/>
    <property type="match status" value="1"/>
</dbReference>
<comment type="catalytic activity">
    <reaction evidence="12">
        <text>a (3R)-hydroxyacyl-[ACP] + NADP(+) = a 3-oxoacyl-[ACP] + NADPH + H(+)</text>
        <dbReference type="Rhea" id="RHEA:17397"/>
        <dbReference type="Rhea" id="RHEA-COMP:9916"/>
        <dbReference type="Rhea" id="RHEA-COMP:9945"/>
        <dbReference type="ChEBI" id="CHEBI:15378"/>
        <dbReference type="ChEBI" id="CHEBI:57783"/>
        <dbReference type="ChEBI" id="CHEBI:58349"/>
        <dbReference type="ChEBI" id="CHEBI:78776"/>
        <dbReference type="ChEBI" id="CHEBI:78827"/>
        <dbReference type="EC" id="1.1.1.100"/>
    </reaction>
</comment>
<dbReference type="KEGG" id="dej:AWY79_05790"/>
<keyword evidence="9 12" id="KW-0275">Fatty acid biosynthesis</keyword>
<evidence type="ECO:0000256" key="8">
    <source>
        <dbReference type="ARBA" id="ARBA00023098"/>
    </source>
</evidence>
<reference evidence="15 17" key="2">
    <citation type="submission" date="2019-03" db="EMBL/GenBank/DDBJ databases">
        <title>Genomic Encyclopedia of Type Strains, Phase IV (KMG-IV): sequencing the most valuable type-strain genomes for metagenomic binning, comparative biology and taxonomic classification.</title>
        <authorList>
            <person name="Goeker M."/>
        </authorList>
    </citation>
    <scope>NUCLEOTIDE SEQUENCE [LARGE SCALE GENOMIC DNA]</scope>
    <source>
        <strain evidence="15 17">DSM 101483</strain>
    </source>
</reference>
<dbReference type="InterPro" id="IPR011284">
    <property type="entry name" value="3oxo_ACP_reduc"/>
</dbReference>
<evidence type="ECO:0000256" key="2">
    <source>
        <dbReference type="ARBA" id="ARBA00006484"/>
    </source>
</evidence>
<dbReference type="SUPFAM" id="SSF51735">
    <property type="entry name" value="NAD(P)-binding Rossmann-fold domains"/>
    <property type="match status" value="1"/>
</dbReference>
<feature type="domain" description="Ketoreductase" evidence="13">
    <location>
        <begin position="6"/>
        <end position="186"/>
    </location>
</feature>
<keyword evidence="8 12" id="KW-0443">Lipid metabolism</keyword>
<feature type="active site" description="Proton acceptor" evidence="10">
    <location>
        <position position="155"/>
    </location>
</feature>
<dbReference type="InterPro" id="IPR057326">
    <property type="entry name" value="KR_dom"/>
</dbReference>
<dbReference type="RefSeq" id="WP_066801489.1">
    <property type="nucleotide sequence ID" value="NZ_CP014206.1"/>
</dbReference>
<comment type="similarity">
    <text evidence="2 12">Belongs to the short-chain dehydrogenases/reductases (SDR) family.</text>
</comment>
<evidence type="ECO:0000256" key="4">
    <source>
        <dbReference type="ARBA" id="ARBA00022516"/>
    </source>
</evidence>
<dbReference type="InterPro" id="IPR020904">
    <property type="entry name" value="Sc_DH/Rdtase_CS"/>
</dbReference>
<dbReference type="AlphaFoldDB" id="A0A126QLE3"/>
<evidence type="ECO:0000259" key="13">
    <source>
        <dbReference type="SMART" id="SM00822"/>
    </source>
</evidence>
<feature type="binding site" evidence="11">
    <location>
        <position position="188"/>
    </location>
    <ligand>
        <name>NADP(+)</name>
        <dbReference type="ChEBI" id="CHEBI:58349"/>
    </ligand>
</feature>
<comment type="function">
    <text evidence="12">Catalyzes the NADPH-dependent reduction of beta-ketoacyl-ACP substrates to beta-hydroxyacyl-ACP products, the first reductive step in the elongation cycle of fatty acid biosynthesis.</text>
</comment>
<dbReference type="PRINTS" id="PR00080">
    <property type="entry name" value="SDRFAMILY"/>
</dbReference>
<dbReference type="EC" id="1.1.1.100" evidence="3 12"/>
<dbReference type="Proteomes" id="UP000055611">
    <property type="component" value="Chromosome"/>
</dbReference>
<dbReference type="Gene3D" id="3.40.50.720">
    <property type="entry name" value="NAD(P)-binding Rossmann-like Domain"/>
    <property type="match status" value="1"/>
</dbReference>
<reference evidence="14 16" key="1">
    <citation type="journal article" date="2016" name="Front. Microbiol.">
        <title>Genome Sequence of the Piezophilic, Mesophilic Sulfate-Reducing Bacterium Desulfovibrio indicus J2T.</title>
        <authorList>
            <person name="Cao J."/>
            <person name="Maignien L."/>
            <person name="Shao Z."/>
            <person name="Alain K."/>
            <person name="Jebbar M."/>
        </authorList>
    </citation>
    <scope>NUCLEOTIDE SEQUENCE [LARGE SCALE GENOMIC DNA]</scope>
    <source>
        <strain evidence="14 16">J2</strain>
    </source>
</reference>
<keyword evidence="5 12" id="KW-0276">Fatty acid metabolism</keyword>
<evidence type="ECO:0000313" key="15">
    <source>
        <dbReference type="EMBL" id="TDT91631.1"/>
    </source>
</evidence>
<comment type="subunit">
    <text evidence="12">Homotetramer.</text>
</comment>
<evidence type="ECO:0000256" key="3">
    <source>
        <dbReference type="ARBA" id="ARBA00012948"/>
    </source>
</evidence>
<dbReference type="InterPro" id="IPR002347">
    <property type="entry name" value="SDR_fam"/>
</dbReference>